<dbReference type="AlphaFoldDB" id="H6LBN6"/>
<keyword evidence="1" id="KW-0805">Transcription regulation</keyword>
<dbReference type="GO" id="GO:0003677">
    <property type="term" value="F:DNA binding"/>
    <property type="evidence" value="ECO:0007669"/>
    <property type="project" value="UniProtKB-KW"/>
</dbReference>
<evidence type="ECO:0000256" key="3">
    <source>
        <dbReference type="ARBA" id="ARBA00023163"/>
    </source>
</evidence>
<dbReference type="HOGENOM" id="CLU_083287_11_0_9"/>
<keyword evidence="2" id="KW-0238">DNA-binding</keyword>
<dbReference type="InterPro" id="IPR036390">
    <property type="entry name" value="WH_DNA-bd_sf"/>
</dbReference>
<dbReference type="InterPro" id="IPR000835">
    <property type="entry name" value="HTH_MarR-typ"/>
</dbReference>
<dbReference type="eggNOG" id="COG1846">
    <property type="taxonomic scope" value="Bacteria"/>
</dbReference>
<keyword evidence="3" id="KW-0804">Transcription</keyword>
<dbReference type="InterPro" id="IPR036388">
    <property type="entry name" value="WH-like_DNA-bd_sf"/>
</dbReference>
<dbReference type="OrthoDB" id="5461037at2"/>
<accession>H6LBN6</accession>
<proteinExistence type="predicted"/>
<dbReference type="EMBL" id="CP002987">
    <property type="protein sequence ID" value="AFA50159.1"/>
    <property type="molecule type" value="Genomic_DNA"/>
</dbReference>
<dbReference type="Pfam" id="PF01047">
    <property type="entry name" value="MarR"/>
    <property type="match status" value="1"/>
</dbReference>
<gene>
    <name evidence="5" type="ordered locus">Awo_c34330</name>
</gene>
<sequence>MDKNKEFYELMKVINGVFDKMQDYEKEARCYGTDDLLYTIEVHTLDIIGTYDNITSSEIAAKMYKTKGAVCQTVDKLEKKGLIKKDMHDVDTRKKVLMLTEKGKIVYNYHKQKDIIAYNRYLERLENYTCEDFERSKNILVKIFKLDKEQNK</sequence>
<dbReference type="PANTHER" id="PTHR42756">
    <property type="entry name" value="TRANSCRIPTIONAL REGULATOR, MARR"/>
    <property type="match status" value="1"/>
</dbReference>
<reference evidence="5 6" key="2">
    <citation type="journal article" date="2012" name="PLoS ONE">
        <title>An ancient pathway combining carbon dioxide fixation with the generation and utilization of a sodium ion gradient for ATP synthesis.</title>
        <authorList>
            <person name="Poehlein A."/>
            <person name="Schmidt S."/>
            <person name="Kaster A.K."/>
            <person name="Goenrich M."/>
            <person name="Vollmers J."/>
            <person name="Thurmer A."/>
            <person name="Bertsch J."/>
            <person name="Schuchmann K."/>
            <person name="Voigt B."/>
            <person name="Hecker M."/>
            <person name="Daniel R."/>
            <person name="Thauer R.K."/>
            <person name="Gottschalk G."/>
            <person name="Muller V."/>
        </authorList>
    </citation>
    <scope>NUCLEOTIDE SEQUENCE [LARGE SCALE GENOMIC DNA]</scope>
    <source>
        <strain evidence="6">ATCC 29683 / DSM 1030 / JCM 2381 / KCTC 1655 / WB1</strain>
    </source>
</reference>
<evidence type="ECO:0000259" key="4">
    <source>
        <dbReference type="PROSITE" id="PS50995"/>
    </source>
</evidence>
<protein>
    <submittedName>
        <fullName evidence="5">Transcriptional regulator MarR family</fullName>
    </submittedName>
</protein>
<evidence type="ECO:0000313" key="6">
    <source>
        <dbReference type="Proteomes" id="UP000007177"/>
    </source>
</evidence>
<dbReference type="STRING" id="931626.Awo_c34330"/>
<reference evidence="6" key="1">
    <citation type="submission" date="2011-07" db="EMBL/GenBank/DDBJ databases">
        <title>Complete genome sequence of Acetobacterium woodii.</title>
        <authorList>
            <person name="Poehlein A."/>
            <person name="Schmidt S."/>
            <person name="Kaster A.-K."/>
            <person name="Goenrich M."/>
            <person name="Vollmers J."/>
            <person name="Thuermer A."/>
            <person name="Gottschalk G."/>
            <person name="Thauer R.K."/>
            <person name="Daniel R."/>
            <person name="Mueller V."/>
        </authorList>
    </citation>
    <scope>NUCLEOTIDE SEQUENCE [LARGE SCALE GENOMIC DNA]</scope>
    <source>
        <strain evidence="6">ATCC 29683 / DSM 1030 / JCM 2381 / KCTC 1655 / WB1</strain>
    </source>
</reference>
<dbReference type="PROSITE" id="PS50995">
    <property type="entry name" value="HTH_MARR_2"/>
    <property type="match status" value="1"/>
</dbReference>
<dbReference type="Gene3D" id="1.10.10.10">
    <property type="entry name" value="Winged helix-like DNA-binding domain superfamily/Winged helix DNA-binding domain"/>
    <property type="match status" value="1"/>
</dbReference>
<feature type="domain" description="HTH marR-type" evidence="4">
    <location>
        <begin position="4"/>
        <end position="145"/>
    </location>
</feature>
<name>H6LBN6_ACEWD</name>
<organism evidence="5 6">
    <name type="scientific">Acetobacterium woodii (strain ATCC 29683 / DSM 1030 / JCM 2381 / KCTC 1655 / WB1)</name>
    <dbReference type="NCBI Taxonomy" id="931626"/>
    <lineage>
        <taxon>Bacteria</taxon>
        <taxon>Bacillati</taxon>
        <taxon>Bacillota</taxon>
        <taxon>Clostridia</taxon>
        <taxon>Eubacteriales</taxon>
        <taxon>Eubacteriaceae</taxon>
        <taxon>Acetobacterium</taxon>
    </lineage>
</organism>
<dbReference type="Proteomes" id="UP000007177">
    <property type="component" value="Chromosome"/>
</dbReference>
<keyword evidence="6" id="KW-1185">Reference proteome</keyword>
<evidence type="ECO:0000256" key="1">
    <source>
        <dbReference type="ARBA" id="ARBA00023015"/>
    </source>
</evidence>
<evidence type="ECO:0000256" key="2">
    <source>
        <dbReference type="ARBA" id="ARBA00023125"/>
    </source>
</evidence>
<dbReference type="SUPFAM" id="SSF46785">
    <property type="entry name" value="Winged helix' DNA-binding domain"/>
    <property type="match status" value="1"/>
</dbReference>
<dbReference type="SMART" id="SM00347">
    <property type="entry name" value="HTH_MARR"/>
    <property type="match status" value="1"/>
</dbReference>
<dbReference type="KEGG" id="awo:Awo_c34330"/>
<dbReference type="GO" id="GO:0003700">
    <property type="term" value="F:DNA-binding transcription factor activity"/>
    <property type="evidence" value="ECO:0007669"/>
    <property type="project" value="InterPro"/>
</dbReference>
<dbReference type="PANTHER" id="PTHR42756:SF1">
    <property type="entry name" value="TRANSCRIPTIONAL REPRESSOR OF EMRAB OPERON"/>
    <property type="match status" value="1"/>
</dbReference>
<dbReference type="RefSeq" id="WP_014357752.1">
    <property type="nucleotide sequence ID" value="NC_016894.1"/>
</dbReference>
<evidence type="ECO:0000313" key="5">
    <source>
        <dbReference type="EMBL" id="AFA50159.1"/>
    </source>
</evidence>
<dbReference type="PRINTS" id="PR00598">
    <property type="entry name" value="HTHMARR"/>
</dbReference>